<reference evidence="5 6" key="1">
    <citation type="submission" date="2016-07" db="EMBL/GenBank/DDBJ databases">
        <title>Draft Genome Sequence of Methylobrevis pamukkalensis PK2.</title>
        <authorList>
            <person name="Vasilenko O.V."/>
            <person name="Doronina N.V."/>
            <person name="Shmareva M.N."/>
            <person name="Tarlachkov S.V."/>
            <person name="Mustakhimov I."/>
            <person name="Trotsenko Y.A."/>
        </authorList>
    </citation>
    <scope>NUCLEOTIDE SEQUENCE [LARGE SCALE GENOMIC DNA]</scope>
    <source>
        <strain evidence="5 6">PK2</strain>
    </source>
</reference>
<dbReference type="Gene3D" id="2.40.100.10">
    <property type="entry name" value="Cyclophilin-like"/>
    <property type="match status" value="1"/>
</dbReference>
<dbReference type="PANTHER" id="PTHR43309:SF5">
    <property type="entry name" value="5-OXOPROLINASE SUBUNIT C"/>
    <property type="match status" value="1"/>
</dbReference>
<evidence type="ECO:0000313" key="6">
    <source>
        <dbReference type="Proteomes" id="UP000094622"/>
    </source>
</evidence>
<protein>
    <submittedName>
        <fullName evidence="5">KipI antagonist</fullName>
    </submittedName>
</protein>
<keyword evidence="2" id="KW-0378">Hydrolase</keyword>
<keyword evidence="6" id="KW-1185">Reference proteome</keyword>
<gene>
    <name evidence="5" type="primary">kipA</name>
    <name evidence="5" type="ORF">A6302_00242</name>
</gene>
<evidence type="ECO:0000256" key="3">
    <source>
        <dbReference type="ARBA" id="ARBA00022840"/>
    </source>
</evidence>
<dbReference type="GO" id="GO:0005524">
    <property type="term" value="F:ATP binding"/>
    <property type="evidence" value="ECO:0007669"/>
    <property type="project" value="UniProtKB-KW"/>
</dbReference>
<feature type="domain" description="Carboxyltransferase" evidence="4">
    <location>
        <begin position="27"/>
        <end position="303"/>
    </location>
</feature>
<dbReference type="InterPro" id="IPR029000">
    <property type="entry name" value="Cyclophilin-like_dom_sf"/>
</dbReference>
<dbReference type="InterPro" id="IPR052708">
    <property type="entry name" value="PxpC"/>
</dbReference>
<accession>A0A1E3H9N6</accession>
<dbReference type="SMART" id="SM00797">
    <property type="entry name" value="AHS2"/>
    <property type="match status" value="1"/>
</dbReference>
<dbReference type="NCBIfam" id="TIGR00724">
    <property type="entry name" value="urea_amlyse_rel"/>
    <property type="match status" value="1"/>
</dbReference>
<dbReference type="Pfam" id="PF02626">
    <property type="entry name" value="CT_A_B"/>
    <property type="match status" value="1"/>
</dbReference>
<comment type="caution">
    <text evidence="5">The sequence shown here is derived from an EMBL/GenBank/DDBJ whole genome shotgun (WGS) entry which is preliminary data.</text>
</comment>
<sequence>MSAARLTVVAAGPLTTVQDRGRRGFLHAGVSVSGPMDPAALDLANALVGNDADAAGLEFFGPGGRYRTDADRRIAVTGGDVDIRIAGRKVEPWESHLLPAGEDLVVGALRDAVWGTIAVSGGIDTPPVLGARATHLRTGVGGHEGRALQTGDVLPLGEAEAGPLLRLPAPYRREAGPLRLIPGPQDDLFSQETWDALLGADFTVSALRDRMATALDGPPLRAIAGHDIVSDGTPAGSIQVPGSGRPIVLMAERQTAGGYPKIATLASVDLPRLAQMPGGATVRFVTITREAAEDLLLAERRRLRDLMAGLVTAAAGPPTSEFLLSVNLVSGVTAGQG</sequence>
<dbReference type="EMBL" id="MCRJ01000002">
    <property type="protein sequence ID" value="ODN72496.1"/>
    <property type="molecule type" value="Genomic_DNA"/>
</dbReference>
<evidence type="ECO:0000256" key="2">
    <source>
        <dbReference type="ARBA" id="ARBA00022801"/>
    </source>
</evidence>
<evidence type="ECO:0000259" key="4">
    <source>
        <dbReference type="SMART" id="SM00797"/>
    </source>
</evidence>
<dbReference type="RefSeq" id="WP_069305484.1">
    <property type="nucleotide sequence ID" value="NZ_MCRJ01000002.1"/>
</dbReference>
<evidence type="ECO:0000313" key="5">
    <source>
        <dbReference type="EMBL" id="ODN72496.1"/>
    </source>
</evidence>
<dbReference type="PANTHER" id="PTHR43309">
    <property type="entry name" value="5-OXOPROLINASE SUBUNIT C"/>
    <property type="match status" value="1"/>
</dbReference>
<dbReference type="InterPro" id="IPR003778">
    <property type="entry name" value="CT_A_B"/>
</dbReference>
<keyword evidence="1" id="KW-0547">Nucleotide-binding</keyword>
<evidence type="ECO:0000256" key="1">
    <source>
        <dbReference type="ARBA" id="ARBA00022741"/>
    </source>
</evidence>
<proteinExistence type="predicted"/>
<dbReference type="Proteomes" id="UP000094622">
    <property type="component" value="Unassembled WGS sequence"/>
</dbReference>
<dbReference type="GO" id="GO:0016787">
    <property type="term" value="F:hydrolase activity"/>
    <property type="evidence" value="ECO:0007669"/>
    <property type="project" value="UniProtKB-KW"/>
</dbReference>
<keyword evidence="3" id="KW-0067">ATP-binding</keyword>
<name>A0A1E3H9N6_9HYPH</name>
<organism evidence="5 6">
    <name type="scientific">Methylobrevis pamukkalensis</name>
    <dbReference type="NCBI Taxonomy" id="1439726"/>
    <lineage>
        <taxon>Bacteria</taxon>
        <taxon>Pseudomonadati</taxon>
        <taxon>Pseudomonadota</taxon>
        <taxon>Alphaproteobacteria</taxon>
        <taxon>Hyphomicrobiales</taxon>
        <taxon>Pleomorphomonadaceae</taxon>
        <taxon>Methylobrevis</taxon>
    </lineage>
</organism>
<dbReference type="SUPFAM" id="SSF50891">
    <property type="entry name" value="Cyclophilin-like"/>
    <property type="match status" value="1"/>
</dbReference>
<dbReference type="OrthoDB" id="9768696at2"/>
<dbReference type="AlphaFoldDB" id="A0A1E3H9N6"/>
<dbReference type="PATRIC" id="fig|1439726.3.peg.255"/>